<dbReference type="Pfam" id="PF16162">
    <property type="entry name" value="KwaB"/>
    <property type="match status" value="1"/>
</dbReference>
<protein>
    <recommendedName>
        <fullName evidence="3">DUF4868 domain-containing protein</fullName>
    </recommendedName>
</protein>
<sequence length="314" mass="36727">MATLNDLQQLIEQVDTAPDKCAHLFMVTRTKINNERVFDVYQPEINEDISDSFIDLFLQFMRKSLEKEPEVQYYDIDDITGQNLQFINTQEVANSQNIVTPILNEGALDLIELNDDFIQSIWAYAVKVSYNQHNIIFFRKYSRNKVLKRNWKDAIIFRDGTFSKAEEPVFQIDDKIDSLYLNGEILIFQPNNFERIFDYEEKYEAAATNALQQLTQDLDFVDMDALQEFVDLDGAKKRKLACIMRNGAFQNMGFEEVSATIQHYELGIDIDTENQRIGINRGNATRFLKVLNDDYLMSEATRIRYETSSKRKHR</sequence>
<dbReference type="AlphaFoldDB" id="A0A1Y5ZCN1"/>
<reference evidence="2" key="1">
    <citation type="submission" date="2017-04" db="EMBL/GenBank/DDBJ databases">
        <authorList>
            <person name="Criscuolo A."/>
        </authorList>
    </citation>
    <scope>NUCLEOTIDE SEQUENCE [LARGE SCALE GENOMIC DNA]</scope>
</reference>
<dbReference type="Proteomes" id="UP000194439">
    <property type="component" value="Unassembled WGS sequence"/>
</dbReference>
<name>A0A1Y5ZCN1_9BACI</name>
<proteinExistence type="predicted"/>
<accession>A0A1Y5ZCN1</accession>
<dbReference type="EMBL" id="FWZD01000040">
    <property type="protein sequence ID" value="SMD93332.1"/>
    <property type="molecule type" value="Genomic_DNA"/>
</dbReference>
<evidence type="ECO:0008006" key="3">
    <source>
        <dbReference type="Google" id="ProtNLM"/>
    </source>
</evidence>
<dbReference type="InterPro" id="IPR032359">
    <property type="entry name" value="KwaB-like"/>
</dbReference>
<evidence type="ECO:0000313" key="2">
    <source>
        <dbReference type="Proteomes" id="UP000194439"/>
    </source>
</evidence>
<gene>
    <name evidence="1" type="ORF">BACERE00185_01813</name>
</gene>
<evidence type="ECO:0000313" key="1">
    <source>
        <dbReference type="EMBL" id="SMD93332.1"/>
    </source>
</evidence>
<dbReference type="RefSeq" id="WP_088028276.1">
    <property type="nucleotide sequence ID" value="NZ_FWZD01000040.1"/>
</dbReference>
<organism evidence="1 2">
    <name type="scientific">Bacillus mobilis</name>
    <dbReference type="NCBI Taxonomy" id="2026190"/>
    <lineage>
        <taxon>Bacteria</taxon>
        <taxon>Bacillati</taxon>
        <taxon>Bacillota</taxon>
        <taxon>Bacilli</taxon>
        <taxon>Bacillales</taxon>
        <taxon>Bacillaceae</taxon>
        <taxon>Bacillus</taxon>
        <taxon>Bacillus cereus group</taxon>
    </lineage>
</organism>